<reference evidence="2" key="1">
    <citation type="submission" date="2022-02" db="EMBL/GenBank/DDBJ databases">
        <title>Crop Bioprotection Bacillus Genome Sequencing.</title>
        <authorList>
            <person name="Dunlap C."/>
        </authorList>
    </citation>
    <scope>NUCLEOTIDE SEQUENCE</scope>
    <source>
        <strain evidence="2">WR1O2A-53</strain>
    </source>
</reference>
<name>A0A9Q4E3L6_BACSC</name>
<comment type="caution">
    <text evidence="2">The sequence shown here is derived from an EMBL/GenBank/DDBJ whole genome shotgun (WGS) entry which is preliminary data.</text>
</comment>
<evidence type="ECO:0000256" key="1">
    <source>
        <dbReference type="SAM" id="SignalP"/>
    </source>
</evidence>
<evidence type="ECO:0000313" key="3">
    <source>
        <dbReference type="Proteomes" id="UP001078573"/>
    </source>
</evidence>
<protein>
    <recommendedName>
        <fullName evidence="4">Bacteriocin</fullName>
    </recommendedName>
</protein>
<keyword evidence="1" id="KW-0732">Signal</keyword>
<dbReference type="AlphaFoldDB" id="A0A9Q4E3L6"/>
<accession>A0A9Q4E3L6</accession>
<proteinExistence type="predicted"/>
<evidence type="ECO:0000313" key="2">
    <source>
        <dbReference type="EMBL" id="MCY8457400.1"/>
    </source>
</evidence>
<organism evidence="2 3">
    <name type="scientific">Bacillus spizizenii</name>
    <name type="common">Bacillus subtilis subsp. spizizenii</name>
    <dbReference type="NCBI Taxonomy" id="96241"/>
    <lineage>
        <taxon>Bacteria</taxon>
        <taxon>Bacillati</taxon>
        <taxon>Bacillota</taxon>
        <taxon>Bacilli</taxon>
        <taxon>Bacillales</taxon>
        <taxon>Bacillaceae</taxon>
        <taxon>Bacillus</taxon>
    </lineage>
</organism>
<evidence type="ECO:0008006" key="4">
    <source>
        <dbReference type="Google" id="ProtNLM"/>
    </source>
</evidence>
<feature type="signal peptide" evidence="1">
    <location>
        <begin position="1"/>
        <end position="27"/>
    </location>
</feature>
<gene>
    <name evidence="2" type="ORF">MOC89_10825</name>
</gene>
<sequence>MKKKLFSTISIGVLGVTFFANSYTTQAAPEHIKQVKHIELNTGEDEYTTKNAFAAGVAAGIVSAAVYDGIKAAGNWLGKQANKANAQSIYSAAPARKYACYIVNPQDHKDIDISEVAEFGR</sequence>
<feature type="chain" id="PRO_5040461656" description="Bacteriocin" evidence="1">
    <location>
        <begin position="28"/>
        <end position="121"/>
    </location>
</feature>
<dbReference type="Proteomes" id="UP001078573">
    <property type="component" value="Unassembled WGS sequence"/>
</dbReference>
<dbReference type="EMBL" id="JALAPQ010000013">
    <property type="protein sequence ID" value="MCY8457400.1"/>
    <property type="molecule type" value="Genomic_DNA"/>
</dbReference>